<dbReference type="EMBL" id="JAAOIW010000005">
    <property type="protein sequence ID" value="NHN31177.1"/>
    <property type="molecule type" value="Genomic_DNA"/>
</dbReference>
<evidence type="ECO:0008006" key="3">
    <source>
        <dbReference type="Google" id="ProtNLM"/>
    </source>
</evidence>
<name>A0ABX0J467_9BACL</name>
<evidence type="ECO:0000313" key="1">
    <source>
        <dbReference type="EMBL" id="NHN31177.1"/>
    </source>
</evidence>
<protein>
    <recommendedName>
        <fullName evidence="3">Methyl-accepting chemotaxis protein</fullName>
    </recommendedName>
</protein>
<organism evidence="1 2">
    <name type="scientific">Paenibacillus agricola</name>
    <dbReference type="NCBI Taxonomy" id="2716264"/>
    <lineage>
        <taxon>Bacteria</taxon>
        <taxon>Bacillati</taxon>
        <taxon>Bacillota</taxon>
        <taxon>Bacilli</taxon>
        <taxon>Bacillales</taxon>
        <taxon>Paenibacillaceae</taxon>
        <taxon>Paenibacillus</taxon>
    </lineage>
</organism>
<dbReference type="Proteomes" id="UP001165962">
    <property type="component" value="Unassembled WGS sequence"/>
</dbReference>
<keyword evidence="2" id="KW-1185">Reference proteome</keyword>
<dbReference type="RefSeq" id="WP_166150966.1">
    <property type="nucleotide sequence ID" value="NZ_JAAOIW010000005.1"/>
</dbReference>
<evidence type="ECO:0000313" key="2">
    <source>
        <dbReference type="Proteomes" id="UP001165962"/>
    </source>
</evidence>
<sequence>MFQTFQSRINRLSRASLKSLATFTKTDAALTRQNEMLSETITEVNDEIIRLTEIHMAAEGQRRDNSGIILRIRRIISG</sequence>
<comment type="caution">
    <text evidence="1">The sequence shown here is derived from an EMBL/GenBank/DDBJ whole genome shotgun (WGS) entry which is preliminary data.</text>
</comment>
<accession>A0ABX0J467</accession>
<gene>
    <name evidence="1" type="ORF">G9U52_15160</name>
</gene>
<reference evidence="1" key="1">
    <citation type="submission" date="2020-03" db="EMBL/GenBank/DDBJ databases">
        <title>Draft sequencing of Paenibacilllus sp. S3N08.</title>
        <authorList>
            <person name="Kim D.-U."/>
        </authorList>
    </citation>
    <scope>NUCLEOTIDE SEQUENCE</scope>
    <source>
        <strain evidence="1">S3N08</strain>
    </source>
</reference>
<proteinExistence type="predicted"/>